<dbReference type="HOGENOM" id="CLU_091233_3_1_0"/>
<sequence>MTPSDRLLDEINRQLLDALQRDARTPFSELGRAVGLSAPAVAERVRRLEDAGLIRAYRAVLEPAALGYALQAYVRLTVDRGEDDAFIAHARATPEILVADRVTGSDCYVLRVAVTGVAHLEAAITALKAFGTPTTSLILSSVKDDVILQPPHR</sequence>
<evidence type="ECO:0000256" key="1">
    <source>
        <dbReference type="ARBA" id="ARBA00023015"/>
    </source>
</evidence>
<dbReference type="InterPro" id="IPR036388">
    <property type="entry name" value="WH-like_DNA-bd_sf"/>
</dbReference>
<dbReference type="InterPro" id="IPR036390">
    <property type="entry name" value="WH_DNA-bd_sf"/>
</dbReference>
<keyword evidence="3" id="KW-0804">Transcription</keyword>
<dbReference type="PRINTS" id="PR00033">
    <property type="entry name" value="HTHASNC"/>
</dbReference>
<dbReference type="Gene3D" id="3.30.70.920">
    <property type="match status" value="1"/>
</dbReference>
<dbReference type="STRING" id="709986.Deima_1139"/>
<dbReference type="GO" id="GO:0005829">
    <property type="term" value="C:cytosol"/>
    <property type="evidence" value="ECO:0007669"/>
    <property type="project" value="TreeGrafter"/>
</dbReference>
<dbReference type="SMART" id="SM00418">
    <property type="entry name" value="HTH_ARSR"/>
    <property type="match status" value="1"/>
</dbReference>
<keyword evidence="6" id="KW-1185">Reference proteome</keyword>
<keyword evidence="1" id="KW-0805">Transcription regulation</keyword>
<dbReference type="eggNOG" id="COG1522">
    <property type="taxonomic scope" value="Bacteria"/>
</dbReference>
<accession>E8U6V2</accession>
<dbReference type="GO" id="GO:0043200">
    <property type="term" value="P:response to amino acid"/>
    <property type="evidence" value="ECO:0007669"/>
    <property type="project" value="TreeGrafter"/>
</dbReference>
<dbReference type="InterPro" id="IPR011991">
    <property type="entry name" value="ArsR-like_HTH"/>
</dbReference>
<evidence type="ECO:0000313" key="6">
    <source>
        <dbReference type="Proteomes" id="UP000008635"/>
    </source>
</evidence>
<evidence type="ECO:0000259" key="4">
    <source>
        <dbReference type="PROSITE" id="PS50956"/>
    </source>
</evidence>
<dbReference type="InterPro" id="IPR019885">
    <property type="entry name" value="Tscrpt_reg_HTH_AsnC-type_CS"/>
</dbReference>
<dbReference type="OrthoDB" id="34294at2"/>
<evidence type="ECO:0000256" key="2">
    <source>
        <dbReference type="ARBA" id="ARBA00023125"/>
    </source>
</evidence>
<dbReference type="GO" id="GO:0003700">
    <property type="term" value="F:DNA-binding transcription factor activity"/>
    <property type="evidence" value="ECO:0007669"/>
    <property type="project" value="InterPro"/>
</dbReference>
<gene>
    <name evidence="5" type="ordered locus">Deima_1139</name>
</gene>
<dbReference type="RefSeq" id="WP_013556296.1">
    <property type="nucleotide sequence ID" value="NC_014958.1"/>
</dbReference>
<dbReference type="PROSITE" id="PS00519">
    <property type="entry name" value="HTH_ASNC_1"/>
    <property type="match status" value="1"/>
</dbReference>
<dbReference type="KEGG" id="dmr:Deima_1139"/>
<dbReference type="InterPro" id="IPR011008">
    <property type="entry name" value="Dimeric_a/b-barrel"/>
</dbReference>
<name>E8U6V2_DEIML</name>
<proteinExistence type="predicted"/>
<reference evidence="6" key="2">
    <citation type="submission" date="2011-01" db="EMBL/GenBank/DDBJ databases">
        <title>The complete genome of Deinococcus maricopensis DSM 21211.</title>
        <authorList>
            <consortium name="US DOE Joint Genome Institute (JGI-PGF)"/>
            <person name="Lucas S."/>
            <person name="Copeland A."/>
            <person name="Lapidus A."/>
            <person name="Goodwin L."/>
            <person name="Pitluck S."/>
            <person name="Kyrpides N."/>
            <person name="Mavromatis K."/>
            <person name="Pagani I."/>
            <person name="Ivanova N."/>
            <person name="Ovchinnikova G."/>
            <person name="Zeytun A."/>
            <person name="Detter J.C."/>
            <person name="Han C."/>
            <person name="Land M."/>
            <person name="Hauser L."/>
            <person name="Markowitz V."/>
            <person name="Cheng J.-F."/>
            <person name="Hugenholtz P."/>
            <person name="Woyke T."/>
            <person name="Wu D."/>
            <person name="Pukall R."/>
            <person name="Gehrich-Schroeter G."/>
            <person name="Brambilla E."/>
            <person name="Klenk H.-P."/>
            <person name="Eisen J.A."/>
        </authorList>
    </citation>
    <scope>NUCLEOTIDE SEQUENCE [LARGE SCALE GENOMIC DNA]</scope>
    <source>
        <strain evidence="6">DSM 21211 / LMG 22137 / NRRL B-23946 / LB-34</strain>
    </source>
</reference>
<keyword evidence="2" id="KW-0238">DNA-binding</keyword>
<dbReference type="CDD" id="cd00090">
    <property type="entry name" value="HTH_ARSR"/>
    <property type="match status" value="1"/>
</dbReference>
<dbReference type="PANTHER" id="PTHR30154">
    <property type="entry name" value="LEUCINE-RESPONSIVE REGULATORY PROTEIN"/>
    <property type="match status" value="1"/>
</dbReference>
<dbReference type="InterPro" id="IPR000485">
    <property type="entry name" value="AsnC-type_HTH_dom"/>
</dbReference>
<reference evidence="5 6" key="1">
    <citation type="journal article" date="2011" name="Stand. Genomic Sci.">
        <title>Complete genome sequence of Deinococcus maricopensis type strain (LB-34).</title>
        <authorList>
            <person name="Pukall R."/>
            <person name="Zeytun A."/>
            <person name="Lucas S."/>
            <person name="Lapidus A."/>
            <person name="Hammon N."/>
            <person name="Deshpande S."/>
            <person name="Nolan M."/>
            <person name="Cheng J.F."/>
            <person name="Pitluck S."/>
            <person name="Liolios K."/>
            <person name="Pagani I."/>
            <person name="Mikhailova N."/>
            <person name="Ivanova N."/>
            <person name="Mavromatis K."/>
            <person name="Pati A."/>
            <person name="Tapia R."/>
            <person name="Han C."/>
            <person name="Goodwin L."/>
            <person name="Chen A."/>
            <person name="Palaniappan K."/>
            <person name="Land M."/>
            <person name="Hauser L."/>
            <person name="Chang Y.J."/>
            <person name="Jeffries C.D."/>
            <person name="Brambilla E.M."/>
            <person name="Rohde M."/>
            <person name="Goker M."/>
            <person name="Detter J.C."/>
            <person name="Woyke T."/>
            <person name="Bristow J."/>
            <person name="Eisen J.A."/>
            <person name="Markowitz V."/>
            <person name="Hugenholtz P."/>
            <person name="Kyrpides N.C."/>
            <person name="Klenk H.P."/>
        </authorList>
    </citation>
    <scope>NUCLEOTIDE SEQUENCE [LARGE SCALE GENOMIC DNA]</scope>
    <source>
        <strain evidence="6">DSM 21211 / LMG 22137 / NRRL B-23946 / LB-34</strain>
    </source>
</reference>
<dbReference type="SUPFAM" id="SSF54909">
    <property type="entry name" value="Dimeric alpha+beta barrel"/>
    <property type="match status" value="1"/>
</dbReference>
<dbReference type="Gene3D" id="1.10.10.10">
    <property type="entry name" value="Winged helix-like DNA-binding domain superfamily/Winged helix DNA-binding domain"/>
    <property type="match status" value="1"/>
</dbReference>
<protein>
    <submittedName>
        <fullName evidence="5">Transcriptional regulator, AsnC family</fullName>
    </submittedName>
</protein>
<dbReference type="AlphaFoldDB" id="E8U6V2"/>
<dbReference type="PANTHER" id="PTHR30154:SF53">
    <property type="entry name" value="HTH-TYPE TRANSCRIPTIONAL REGULATOR LRPC"/>
    <property type="match status" value="1"/>
</dbReference>
<dbReference type="PROSITE" id="PS50956">
    <property type="entry name" value="HTH_ASNC_2"/>
    <property type="match status" value="1"/>
</dbReference>
<dbReference type="SUPFAM" id="SSF46785">
    <property type="entry name" value="Winged helix' DNA-binding domain"/>
    <property type="match status" value="1"/>
</dbReference>
<evidence type="ECO:0000313" key="5">
    <source>
        <dbReference type="EMBL" id="ADV66791.1"/>
    </source>
</evidence>
<dbReference type="InterPro" id="IPR019887">
    <property type="entry name" value="Tscrpt_reg_AsnC/Lrp_C"/>
</dbReference>
<dbReference type="EMBL" id="CP002454">
    <property type="protein sequence ID" value="ADV66791.1"/>
    <property type="molecule type" value="Genomic_DNA"/>
</dbReference>
<organism evidence="5 6">
    <name type="scientific">Deinococcus maricopensis (strain DSM 21211 / LMG 22137 / NRRL B-23946 / LB-34)</name>
    <dbReference type="NCBI Taxonomy" id="709986"/>
    <lineage>
        <taxon>Bacteria</taxon>
        <taxon>Thermotogati</taxon>
        <taxon>Deinococcota</taxon>
        <taxon>Deinococci</taxon>
        <taxon>Deinococcales</taxon>
        <taxon>Deinococcaceae</taxon>
        <taxon>Deinococcus</taxon>
    </lineage>
</organism>
<feature type="domain" description="HTH asnC-type" evidence="4">
    <location>
        <begin position="8"/>
        <end position="69"/>
    </location>
</feature>
<evidence type="ECO:0000256" key="3">
    <source>
        <dbReference type="ARBA" id="ARBA00023163"/>
    </source>
</evidence>
<dbReference type="SMART" id="SM00344">
    <property type="entry name" value="HTH_ASNC"/>
    <property type="match status" value="1"/>
</dbReference>
<dbReference type="InterPro" id="IPR019888">
    <property type="entry name" value="Tscrpt_reg_AsnC-like"/>
</dbReference>
<dbReference type="Pfam" id="PF01037">
    <property type="entry name" value="AsnC_trans_reg"/>
    <property type="match status" value="1"/>
</dbReference>
<dbReference type="GO" id="GO:0043565">
    <property type="term" value="F:sequence-specific DNA binding"/>
    <property type="evidence" value="ECO:0007669"/>
    <property type="project" value="InterPro"/>
</dbReference>
<dbReference type="Proteomes" id="UP000008635">
    <property type="component" value="Chromosome"/>
</dbReference>
<dbReference type="InterPro" id="IPR001845">
    <property type="entry name" value="HTH_ArsR_DNA-bd_dom"/>
</dbReference>
<dbReference type="Pfam" id="PF13404">
    <property type="entry name" value="HTH_AsnC-type"/>
    <property type="match status" value="1"/>
</dbReference>